<dbReference type="InterPro" id="IPR050383">
    <property type="entry name" value="GlyoxalaseI/FosfomycinResist"/>
</dbReference>
<dbReference type="EMBL" id="JBCLUF010000001">
    <property type="protein sequence ID" value="MEY8661373.1"/>
    <property type="molecule type" value="Genomic_DNA"/>
</dbReference>
<dbReference type="PROSITE" id="PS51819">
    <property type="entry name" value="VOC"/>
    <property type="match status" value="1"/>
</dbReference>
<comment type="caution">
    <text evidence="2">The sequence shown here is derived from an EMBL/GenBank/DDBJ whole genome shotgun (WGS) entry which is preliminary data.</text>
</comment>
<gene>
    <name evidence="2" type="ORF">AALT52_00485</name>
</gene>
<dbReference type="Pfam" id="PF00903">
    <property type="entry name" value="Glyoxalase"/>
    <property type="match status" value="1"/>
</dbReference>
<evidence type="ECO:0000313" key="3">
    <source>
        <dbReference type="Proteomes" id="UP001565236"/>
    </source>
</evidence>
<dbReference type="RefSeq" id="WP_369939828.1">
    <property type="nucleotide sequence ID" value="NZ_JBCLUF010000001.1"/>
</dbReference>
<organism evidence="2 3">
    <name type="scientific">Ligilactobacillus faecis</name>
    <dbReference type="NCBI Taxonomy" id="762833"/>
    <lineage>
        <taxon>Bacteria</taxon>
        <taxon>Bacillati</taxon>
        <taxon>Bacillota</taxon>
        <taxon>Bacilli</taxon>
        <taxon>Lactobacillales</taxon>
        <taxon>Lactobacillaceae</taxon>
        <taxon>Ligilactobacillus</taxon>
    </lineage>
</organism>
<name>A0ABV4DML3_9LACO</name>
<accession>A0ABV4DML3</accession>
<evidence type="ECO:0000259" key="1">
    <source>
        <dbReference type="PROSITE" id="PS51819"/>
    </source>
</evidence>
<reference evidence="2 3" key="1">
    <citation type="submission" date="2024-03" db="EMBL/GenBank/DDBJ databases">
        <title>Mouse gut bacterial collection (mGBC) of GemPharmatech.</title>
        <authorList>
            <person name="He Y."/>
            <person name="Dong L."/>
            <person name="Wu D."/>
            <person name="Gao X."/>
            <person name="Lin Z."/>
        </authorList>
    </citation>
    <scope>NUCLEOTIDE SEQUENCE [LARGE SCALE GENOMIC DNA]</scope>
    <source>
        <strain evidence="2 3">15-30</strain>
    </source>
</reference>
<keyword evidence="3" id="KW-1185">Reference proteome</keyword>
<dbReference type="InterPro" id="IPR037523">
    <property type="entry name" value="VOC_core"/>
</dbReference>
<dbReference type="PANTHER" id="PTHR21366">
    <property type="entry name" value="GLYOXALASE FAMILY PROTEIN"/>
    <property type="match status" value="1"/>
</dbReference>
<evidence type="ECO:0000313" key="2">
    <source>
        <dbReference type="EMBL" id="MEY8661373.1"/>
    </source>
</evidence>
<dbReference type="InterPro" id="IPR029068">
    <property type="entry name" value="Glyas_Bleomycin-R_OHBP_Dase"/>
</dbReference>
<dbReference type="Gene3D" id="3.10.180.10">
    <property type="entry name" value="2,3-Dihydroxybiphenyl 1,2-Dioxygenase, domain 1"/>
    <property type="match status" value="1"/>
</dbReference>
<sequence length="127" mass="14166">MKIKRFDHIVISVTNLTKAVNFYHEVFDLPVLEELSTADRKVMRCGHQLLYLQQLDALSELTPKTPTSGSADLCLVASDPLENILNHLKSYFIEIIAGPKEAVGANGKMHVIYLNDPDGNLIELAVY</sequence>
<protein>
    <submittedName>
        <fullName evidence="2">VOC family protein</fullName>
    </submittedName>
</protein>
<dbReference type="Proteomes" id="UP001565236">
    <property type="component" value="Unassembled WGS sequence"/>
</dbReference>
<dbReference type="SUPFAM" id="SSF54593">
    <property type="entry name" value="Glyoxalase/Bleomycin resistance protein/Dihydroxybiphenyl dioxygenase"/>
    <property type="match status" value="1"/>
</dbReference>
<dbReference type="InterPro" id="IPR004360">
    <property type="entry name" value="Glyas_Fos-R_dOase_dom"/>
</dbReference>
<feature type="domain" description="VOC" evidence="1">
    <location>
        <begin position="5"/>
        <end position="127"/>
    </location>
</feature>
<proteinExistence type="predicted"/>